<keyword evidence="2 5" id="KW-0456">Lyase</keyword>
<evidence type="ECO:0000256" key="1">
    <source>
        <dbReference type="ARBA" id="ARBA00022628"/>
    </source>
</evidence>
<dbReference type="Gene3D" id="3.40.50.11240">
    <property type="entry name" value="Ethanolamine ammonia-lyase light chain (EutC)"/>
    <property type="match status" value="1"/>
</dbReference>
<sequence>MKRNIPHEIEPLKALQEFTSARIAIGRVGTSIPLKQSLEFKLAHAHARDAVYSELNSVKLTGSLKHFEQPILHLHSQVTDRRQYLQRPDLGRKLDENSLNELKGYSNGSDIAIMIVDGLSATAVNENTIGLLDALIPLLVANGLKLAPISLVEQGRVAIGDDIGYGLKAKLSLILIGERPGLSSADSLGAYLTYNPKPGLTDESRNCVSNIRPKGLTYKKAAKKIFYLINEAFKRKLSGVELKDNAGLISEG</sequence>
<evidence type="ECO:0000313" key="6">
    <source>
        <dbReference type="EMBL" id="SEO96165.1"/>
    </source>
</evidence>
<gene>
    <name evidence="5" type="primary">eutC</name>
    <name evidence="6" type="ORF">SAMN05192574_11765</name>
</gene>
<comment type="pathway">
    <text evidence="5">Amine and polyamine degradation; ethanolamine degradation.</text>
</comment>
<dbReference type="Gene3D" id="1.10.30.40">
    <property type="entry name" value="Ethanolamine ammonia-lyase light chain (EutC), N-terminal domain"/>
    <property type="match status" value="1"/>
</dbReference>
<dbReference type="UniPathway" id="UPA00560"/>
<feature type="binding site" evidence="5">
    <location>
        <position position="207"/>
    </location>
    <ligand>
        <name>adenosylcob(III)alamin</name>
        <dbReference type="ChEBI" id="CHEBI:18408"/>
    </ligand>
</feature>
<keyword evidence="7" id="KW-1185">Reference proteome</keyword>
<dbReference type="OrthoDB" id="114248at2"/>
<dbReference type="GO" id="GO:0031419">
    <property type="term" value="F:cobalamin binding"/>
    <property type="evidence" value="ECO:0007669"/>
    <property type="project" value="UniProtKB-UniRule"/>
</dbReference>
<dbReference type="GO" id="GO:0009350">
    <property type="term" value="C:ethanolamine ammonia-lyase complex"/>
    <property type="evidence" value="ECO:0007669"/>
    <property type="project" value="UniProtKB-UniRule"/>
</dbReference>
<keyword evidence="4 5" id="KW-1283">Bacterial microcompartment</keyword>
<dbReference type="PIRSF" id="PIRSF018982">
    <property type="entry name" value="EutC"/>
    <property type="match status" value="1"/>
</dbReference>
<dbReference type="EC" id="4.3.1.7" evidence="5"/>
<dbReference type="HAMAP" id="MF_00601">
    <property type="entry name" value="EutC"/>
    <property type="match status" value="1"/>
</dbReference>
<dbReference type="GO" id="GO:0006520">
    <property type="term" value="P:amino acid metabolic process"/>
    <property type="evidence" value="ECO:0007669"/>
    <property type="project" value="InterPro"/>
</dbReference>
<feature type="binding site" evidence="5">
    <location>
        <position position="178"/>
    </location>
    <ligand>
        <name>adenosylcob(III)alamin</name>
        <dbReference type="ChEBI" id="CHEBI:18408"/>
    </ligand>
</feature>
<dbReference type="InterPro" id="IPR042251">
    <property type="entry name" value="EutC_C"/>
</dbReference>
<dbReference type="NCBIfam" id="NF003971">
    <property type="entry name" value="PRK05465.1"/>
    <property type="match status" value="1"/>
</dbReference>
<accession>A0A1H8TZ77</accession>
<comment type="catalytic activity">
    <reaction evidence="5">
        <text>ethanolamine = acetaldehyde + NH4(+)</text>
        <dbReference type="Rhea" id="RHEA:15313"/>
        <dbReference type="ChEBI" id="CHEBI:15343"/>
        <dbReference type="ChEBI" id="CHEBI:28938"/>
        <dbReference type="ChEBI" id="CHEBI:57603"/>
        <dbReference type="EC" id="4.3.1.7"/>
    </reaction>
</comment>
<dbReference type="InterPro" id="IPR042255">
    <property type="entry name" value="EutC_N"/>
</dbReference>
<evidence type="ECO:0000256" key="3">
    <source>
        <dbReference type="ARBA" id="ARBA00023285"/>
    </source>
</evidence>
<reference evidence="7" key="1">
    <citation type="submission" date="2016-10" db="EMBL/GenBank/DDBJ databases">
        <authorList>
            <person name="Varghese N."/>
            <person name="Submissions S."/>
        </authorList>
    </citation>
    <scope>NUCLEOTIDE SEQUENCE [LARGE SCALE GENOMIC DNA]</scope>
    <source>
        <strain evidence="7">Gh-48</strain>
    </source>
</reference>
<evidence type="ECO:0000256" key="5">
    <source>
        <dbReference type="HAMAP-Rule" id="MF_00601"/>
    </source>
</evidence>
<comment type="function">
    <text evidence="5">Catalyzes the deamination of various vicinal amino-alcohols to oxo compounds. Allows this organism to utilize ethanolamine as the sole source of nitrogen and carbon in the presence of external vitamin B12.</text>
</comment>
<name>A0A1H8TZ77_9SPHI</name>
<dbReference type="Proteomes" id="UP000198942">
    <property type="component" value="Unassembled WGS sequence"/>
</dbReference>
<organism evidence="6 7">
    <name type="scientific">Mucilaginibacter gossypiicola</name>
    <dbReference type="NCBI Taxonomy" id="551995"/>
    <lineage>
        <taxon>Bacteria</taxon>
        <taxon>Pseudomonadati</taxon>
        <taxon>Bacteroidota</taxon>
        <taxon>Sphingobacteriia</taxon>
        <taxon>Sphingobacteriales</taxon>
        <taxon>Sphingobacteriaceae</taxon>
        <taxon>Mucilaginibacter</taxon>
    </lineage>
</organism>
<comment type="subunit">
    <text evidence="5">The basic unit is a heterodimer which dimerizes to form tetramers. The heterotetramers trimerize; 6 large subunits form a core ring with 6 small subunits projecting outwards.</text>
</comment>
<dbReference type="GO" id="GO:0046336">
    <property type="term" value="P:ethanolamine catabolic process"/>
    <property type="evidence" value="ECO:0007669"/>
    <property type="project" value="UniProtKB-UniRule"/>
</dbReference>
<protein>
    <recommendedName>
        <fullName evidence="5">Ethanolamine ammonia-lyase small subunit</fullName>
        <shortName evidence="5">EAL small subunit</shortName>
        <ecNumber evidence="5">4.3.1.7</ecNumber>
    </recommendedName>
</protein>
<dbReference type="GO" id="GO:0008851">
    <property type="term" value="F:ethanolamine ammonia-lyase activity"/>
    <property type="evidence" value="ECO:0007669"/>
    <property type="project" value="UniProtKB-UniRule"/>
</dbReference>
<dbReference type="EMBL" id="FOCL01000017">
    <property type="protein sequence ID" value="SEO96165.1"/>
    <property type="molecule type" value="Genomic_DNA"/>
</dbReference>
<dbReference type="RefSeq" id="WP_091220727.1">
    <property type="nucleotide sequence ID" value="NZ_FOCL01000017.1"/>
</dbReference>
<evidence type="ECO:0000256" key="2">
    <source>
        <dbReference type="ARBA" id="ARBA00023239"/>
    </source>
</evidence>
<comment type="cofactor">
    <cofactor evidence="5">
        <name>adenosylcob(III)alamin</name>
        <dbReference type="ChEBI" id="CHEBI:18408"/>
    </cofactor>
    <text evidence="5">Binds between the large and small subunits.</text>
</comment>
<dbReference type="GO" id="GO:0031471">
    <property type="term" value="C:ethanolamine degradation polyhedral organelle"/>
    <property type="evidence" value="ECO:0007669"/>
    <property type="project" value="UniProtKB-UniRule"/>
</dbReference>
<dbReference type="InterPro" id="IPR009246">
    <property type="entry name" value="EutC"/>
</dbReference>
<evidence type="ECO:0000256" key="4">
    <source>
        <dbReference type="ARBA" id="ARBA00024446"/>
    </source>
</evidence>
<dbReference type="AlphaFoldDB" id="A0A1H8TZ77"/>
<proteinExistence type="inferred from homology"/>
<keyword evidence="3 5" id="KW-0170">Cobalt</keyword>
<dbReference type="PANTHER" id="PTHR39330:SF1">
    <property type="entry name" value="ETHANOLAMINE AMMONIA-LYASE SMALL SUBUNIT"/>
    <property type="match status" value="1"/>
</dbReference>
<dbReference type="STRING" id="551995.SAMN05192574_11765"/>
<keyword evidence="1 5" id="KW-0846">Cobalamin</keyword>
<comment type="similarity">
    <text evidence="5">Belongs to the EutC family.</text>
</comment>
<dbReference type="PANTHER" id="PTHR39330">
    <property type="entry name" value="ETHANOLAMINE AMMONIA-LYASE LIGHT CHAIN"/>
    <property type="match status" value="1"/>
</dbReference>
<evidence type="ECO:0000313" key="7">
    <source>
        <dbReference type="Proteomes" id="UP000198942"/>
    </source>
</evidence>
<dbReference type="Pfam" id="PF05985">
    <property type="entry name" value="EutC"/>
    <property type="match status" value="1"/>
</dbReference>
<feature type="binding site" evidence="5">
    <location>
        <position position="157"/>
    </location>
    <ligand>
        <name>adenosylcob(III)alamin</name>
        <dbReference type="ChEBI" id="CHEBI:18408"/>
    </ligand>
</feature>
<comment type="subcellular location">
    <subcellularLocation>
        <location evidence="5">Bacterial microcompartment</location>
    </subcellularLocation>
</comment>